<keyword evidence="2" id="KW-1133">Transmembrane helix</keyword>
<accession>A0ABN8RE05</accession>
<proteinExistence type="predicted"/>
<name>A0ABN8RE05_9CNID</name>
<sequence>MGSTKISDSKHRKQSCAFKKMKELVIYILSGIPLTIPSIFYYHDHNHYELSLVCSVGIFFGIHVMLAVIAVLDSGCEKNPIKVHSSKVEEQREKREENVVPVPDLGVEERRETATTVPDQGAEAQEEGCEKTVIAKPGLYQEEQKGRCNETVIQVPDSVVEETAMPGPVSDEKTEQNEGYPESVISIISGFCANIVRWFTVHNSFVYNLRLLFSKDTIGPIPPAVLLLSDGGHYQNLAVLPLLQRKLKRIVVVDGGHKDKKDKYGDSLLDALKIARTKLNCSFYNEDGKDVITGLMRSFVNPQKRNKPHCYNVYHAISRPITVNPVKMFLYRFKVHYDTENEDGEIILLVPRKPEDILSKEKNKELTFCCCECCHSKSSLCAGLSKCLCNAFPQHNTVNQFFTPRMFEAYHEEGRRACEEAQADEFLKTLCPANISDSSGEPTRHALQPLGGGGSSKDNEIPCIIRD</sequence>
<evidence type="ECO:0000313" key="3">
    <source>
        <dbReference type="EMBL" id="CAH3177252.1"/>
    </source>
</evidence>
<keyword evidence="2" id="KW-0812">Transmembrane</keyword>
<dbReference type="Proteomes" id="UP001159427">
    <property type="component" value="Unassembled WGS sequence"/>
</dbReference>
<evidence type="ECO:0000256" key="2">
    <source>
        <dbReference type="SAM" id="Phobius"/>
    </source>
</evidence>
<reference evidence="3 4" key="1">
    <citation type="submission" date="2022-05" db="EMBL/GenBank/DDBJ databases">
        <authorList>
            <consortium name="Genoscope - CEA"/>
            <person name="William W."/>
        </authorList>
    </citation>
    <scope>NUCLEOTIDE SEQUENCE [LARGE SCALE GENOMIC DNA]</scope>
</reference>
<feature type="transmembrane region" description="Helical" evidence="2">
    <location>
        <begin position="21"/>
        <end position="42"/>
    </location>
</feature>
<gene>
    <name evidence="3" type="ORF">PEVE_00011061</name>
</gene>
<feature type="transmembrane region" description="Helical" evidence="2">
    <location>
        <begin position="48"/>
        <end position="72"/>
    </location>
</feature>
<feature type="region of interest" description="Disordered" evidence="1">
    <location>
        <begin position="437"/>
        <end position="458"/>
    </location>
</feature>
<comment type="caution">
    <text evidence="3">The sequence shown here is derived from an EMBL/GenBank/DDBJ whole genome shotgun (WGS) entry which is preliminary data.</text>
</comment>
<evidence type="ECO:0000313" key="4">
    <source>
        <dbReference type="Proteomes" id="UP001159427"/>
    </source>
</evidence>
<protein>
    <submittedName>
        <fullName evidence="3">Uncharacterized protein</fullName>
    </submittedName>
</protein>
<dbReference type="EMBL" id="CALNXI010001798">
    <property type="protein sequence ID" value="CAH3177252.1"/>
    <property type="molecule type" value="Genomic_DNA"/>
</dbReference>
<organism evidence="3 4">
    <name type="scientific">Porites evermanni</name>
    <dbReference type="NCBI Taxonomy" id="104178"/>
    <lineage>
        <taxon>Eukaryota</taxon>
        <taxon>Metazoa</taxon>
        <taxon>Cnidaria</taxon>
        <taxon>Anthozoa</taxon>
        <taxon>Hexacorallia</taxon>
        <taxon>Scleractinia</taxon>
        <taxon>Fungiina</taxon>
        <taxon>Poritidae</taxon>
        <taxon>Porites</taxon>
    </lineage>
</organism>
<evidence type="ECO:0000256" key="1">
    <source>
        <dbReference type="SAM" id="MobiDB-lite"/>
    </source>
</evidence>
<keyword evidence="4" id="KW-1185">Reference proteome</keyword>
<keyword evidence="2" id="KW-0472">Membrane</keyword>